<gene>
    <name evidence="3" type="primary">106091763</name>
</gene>
<protein>
    <submittedName>
        <fullName evidence="3">Uncharacterized protein</fullName>
    </submittedName>
</protein>
<keyword evidence="2" id="KW-1133">Transmembrane helix</keyword>
<dbReference type="Proteomes" id="UP000095300">
    <property type="component" value="Unassembled WGS sequence"/>
</dbReference>
<accession>A0A1I8PTF7</accession>
<evidence type="ECO:0000256" key="2">
    <source>
        <dbReference type="SAM" id="Phobius"/>
    </source>
</evidence>
<keyword evidence="4" id="KW-1185">Reference proteome</keyword>
<reference evidence="3" key="1">
    <citation type="submission" date="2020-05" db="UniProtKB">
        <authorList>
            <consortium name="EnsemblMetazoa"/>
        </authorList>
    </citation>
    <scope>IDENTIFICATION</scope>
    <source>
        <strain evidence="3">USDA</strain>
    </source>
</reference>
<proteinExistence type="predicted"/>
<keyword evidence="2" id="KW-0812">Transmembrane</keyword>
<feature type="region of interest" description="Disordered" evidence="1">
    <location>
        <begin position="213"/>
        <end position="232"/>
    </location>
</feature>
<keyword evidence="2" id="KW-0472">Membrane</keyword>
<evidence type="ECO:0000313" key="4">
    <source>
        <dbReference type="Proteomes" id="UP000095300"/>
    </source>
</evidence>
<dbReference type="VEuPathDB" id="VectorBase:SCAU010934"/>
<evidence type="ECO:0000256" key="1">
    <source>
        <dbReference type="SAM" id="MobiDB-lite"/>
    </source>
</evidence>
<dbReference type="EnsemblMetazoa" id="SCAU010934-RA">
    <property type="protein sequence ID" value="SCAU010934-PA"/>
    <property type="gene ID" value="SCAU010934"/>
</dbReference>
<sequence>MLSTLNAEMLNISTMVNSTMVNSTTVNSTMVHSTTAVTPLSFNVTTEKNWNVTVYGNSSTNWNGTGDWSPFYPIPVPIPVQTPSYNYGYGYYYTYAYIYYCLLLLLLIAALICIKLGLNRRRQLQIQAAALQRRARQQAESAGNSNTTATVGGESSCQMETTKVADYPPAYDDIIQASSEVKVPIQDNATSAAGNQIVDNANAISTITIETDTPSNVANNNVSEKSKDPSIV</sequence>
<organism evidence="3 4">
    <name type="scientific">Stomoxys calcitrans</name>
    <name type="common">Stable fly</name>
    <name type="synonym">Conops calcitrans</name>
    <dbReference type="NCBI Taxonomy" id="35570"/>
    <lineage>
        <taxon>Eukaryota</taxon>
        <taxon>Metazoa</taxon>
        <taxon>Ecdysozoa</taxon>
        <taxon>Arthropoda</taxon>
        <taxon>Hexapoda</taxon>
        <taxon>Insecta</taxon>
        <taxon>Pterygota</taxon>
        <taxon>Neoptera</taxon>
        <taxon>Endopterygota</taxon>
        <taxon>Diptera</taxon>
        <taxon>Brachycera</taxon>
        <taxon>Muscomorpha</taxon>
        <taxon>Muscoidea</taxon>
        <taxon>Muscidae</taxon>
        <taxon>Stomoxys</taxon>
    </lineage>
</organism>
<feature type="transmembrane region" description="Helical" evidence="2">
    <location>
        <begin position="97"/>
        <end position="118"/>
    </location>
</feature>
<name>A0A1I8PTF7_STOCA</name>
<feature type="compositionally biased region" description="Polar residues" evidence="1">
    <location>
        <begin position="213"/>
        <end position="223"/>
    </location>
</feature>
<evidence type="ECO:0000313" key="3">
    <source>
        <dbReference type="EnsemblMetazoa" id="SCAU010934-PA"/>
    </source>
</evidence>
<dbReference type="AlphaFoldDB" id="A0A1I8PTF7"/>
<dbReference type="KEGG" id="scac:106091763"/>